<keyword evidence="8" id="KW-0732">Signal</keyword>
<dbReference type="Gene3D" id="1.20.120.1900">
    <property type="entry name" value="Gamma-tubulin complex, C-terminal domain"/>
    <property type="match status" value="1"/>
</dbReference>
<evidence type="ECO:0000256" key="8">
    <source>
        <dbReference type="SAM" id="SignalP"/>
    </source>
</evidence>
<evidence type="ECO:0000256" key="4">
    <source>
        <dbReference type="ARBA" id="ARBA00022701"/>
    </source>
</evidence>
<dbReference type="GO" id="GO:0051225">
    <property type="term" value="P:spindle assembly"/>
    <property type="evidence" value="ECO:0007669"/>
    <property type="project" value="TreeGrafter"/>
</dbReference>
<reference evidence="11" key="1">
    <citation type="submission" date="2021-05" db="EMBL/GenBank/DDBJ databases">
        <title>The genome of the haptophyte Pavlova lutheri (Diacronema luteri, Pavlovales) - a model for lipid biosynthesis in eukaryotic algae.</title>
        <authorList>
            <person name="Hulatt C.J."/>
            <person name="Posewitz M.C."/>
        </authorList>
    </citation>
    <scope>NUCLEOTIDE SEQUENCE</scope>
    <source>
        <strain evidence="11">NIVA-4/92</strain>
    </source>
</reference>
<dbReference type="GO" id="GO:0000922">
    <property type="term" value="C:spindle pole"/>
    <property type="evidence" value="ECO:0007669"/>
    <property type="project" value="InterPro"/>
</dbReference>
<keyword evidence="4 6" id="KW-0493">Microtubule</keyword>
<evidence type="ECO:0000259" key="10">
    <source>
        <dbReference type="Pfam" id="PF17681"/>
    </source>
</evidence>
<dbReference type="EMBL" id="JAGTXO010000014">
    <property type="protein sequence ID" value="KAG8463966.1"/>
    <property type="molecule type" value="Genomic_DNA"/>
</dbReference>
<feature type="domain" description="Gamma tubulin complex component C-terminal" evidence="9">
    <location>
        <begin position="465"/>
        <end position="831"/>
    </location>
</feature>
<gene>
    <name evidence="11" type="ORF">KFE25_000134</name>
</gene>
<evidence type="ECO:0000256" key="6">
    <source>
        <dbReference type="RuleBase" id="RU363050"/>
    </source>
</evidence>
<evidence type="ECO:0000256" key="3">
    <source>
        <dbReference type="ARBA" id="ARBA00022490"/>
    </source>
</evidence>
<dbReference type="InterPro" id="IPR041470">
    <property type="entry name" value="GCP_N"/>
</dbReference>
<dbReference type="GO" id="GO:0007020">
    <property type="term" value="P:microtubule nucleation"/>
    <property type="evidence" value="ECO:0007669"/>
    <property type="project" value="InterPro"/>
</dbReference>
<dbReference type="PANTHER" id="PTHR19302">
    <property type="entry name" value="GAMMA TUBULIN COMPLEX PROTEIN"/>
    <property type="match status" value="1"/>
</dbReference>
<keyword evidence="5 6" id="KW-0206">Cytoskeleton</keyword>
<proteinExistence type="inferred from homology"/>
<accession>A0A8J5XF53</accession>
<name>A0A8J5XF53_DIALT</name>
<evidence type="ECO:0000256" key="1">
    <source>
        <dbReference type="ARBA" id="ARBA00004267"/>
    </source>
</evidence>
<comment type="similarity">
    <text evidence="2 6">Belongs to the TUBGCP family.</text>
</comment>
<organism evidence="11 12">
    <name type="scientific">Diacronema lutheri</name>
    <name type="common">Unicellular marine alga</name>
    <name type="synonym">Monochrysis lutheri</name>
    <dbReference type="NCBI Taxonomy" id="2081491"/>
    <lineage>
        <taxon>Eukaryota</taxon>
        <taxon>Haptista</taxon>
        <taxon>Haptophyta</taxon>
        <taxon>Pavlovophyceae</taxon>
        <taxon>Pavlovales</taxon>
        <taxon>Pavlovaceae</taxon>
        <taxon>Diacronema</taxon>
    </lineage>
</organism>
<feature type="domain" description="Gamma tubulin complex component protein N-terminal" evidence="10">
    <location>
        <begin position="5"/>
        <end position="228"/>
    </location>
</feature>
<dbReference type="PANTHER" id="PTHR19302:SF27">
    <property type="entry name" value="GAMMA-TUBULIN COMPLEX COMPONENT 4"/>
    <property type="match status" value="1"/>
</dbReference>
<feature type="signal peptide" evidence="8">
    <location>
        <begin position="1"/>
        <end position="17"/>
    </location>
</feature>
<evidence type="ECO:0000313" key="12">
    <source>
        <dbReference type="Proteomes" id="UP000751190"/>
    </source>
</evidence>
<dbReference type="GO" id="GO:0000930">
    <property type="term" value="C:gamma-tubulin complex"/>
    <property type="evidence" value="ECO:0007669"/>
    <property type="project" value="TreeGrafter"/>
</dbReference>
<evidence type="ECO:0000256" key="7">
    <source>
        <dbReference type="SAM" id="MobiDB-lite"/>
    </source>
</evidence>
<dbReference type="InterPro" id="IPR007259">
    <property type="entry name" value="GCP"/>
</dbReference>
<dbReference type="GO" id="GO:0043015">
    <property type="term" value="F:gamma-tubulin binding"/>
    <property type="evidence" value="ECO:0007669"/>
    <property type="project" value="InterPro"/>
</dbReference>
<keyword evidence="3 6" id="KW-0963">Cytoplasm</keyword>
<dbReference type="GO" id="GO:0051321">
    <property type="term" value="P:meiotic cell cycle"/>
    <property type="evidence" value="ECO:0007669"/>
    <property type="project" value="TreeGrafter"/>
</dbReference>
<sequence>MVLHHELLLALAGHVGGEVFVERDGTFVLADGLPLLDCSERVAVGDLLPLGALYRDLDAFVERHLCGALAAGASGLYVRALCRGIDAELDAYRHALVVIEDACKAASADGLAAIAARARAPASAAEAEVSAGLSMVRMQHELSDYRATIPALHRLAATVDDECLRGARVLELVHAQASAHARTPTGACLRRVLRHCNATLLHQARGWMLHGVRFDPHVEFFVQHAAAISGAIRDRAASSSASARGERGGASAGAARSARTPLAISEPHGSTLGTPRTPDEPDDAARGDVRRPAARARADGGARDDDGEGADDGGAAELLAEVSDLTEQVAADWRELAVCLYDKPSYVPLRLAERILFVGKAARVLEHQTFLALARPTAAAAARGAGAARRARAPVGGVDGAGADAHGHDDDLADEARALEAFDERLEALQWAEELPLFELAAAVDALSALSARRLWRFVVVESELPTHFRALRAIALTARGDILHAVVASGAHVMAARRPPTDRQLTALLHAAVGAARAQLPTLAPLERALEQIPPPMVGGTAAALAARTPPGASDGCARAVLDLISERFELRLADVERPMAESSRALPCAPGEPFSASSTALGRWRAVRLWWRTEWPLNLVFGGDALQRYNDVFSFLLAVRVTQAQLQGAWLTTPTSLRGGRERRRARVAEARMRPLRALRARMAFFVDAIQFYLHADVLEPSWRQLDGRVRASSDFEEVLRCHDAFLSSLGAQTFRHVPAARGALDLVMTQCIALCSLLEAAEDRAAASSLGHADDVPYDAAELAHVERAFGESSSFLLEFLRAAHGASPGASPHLAQLLMRIDFNGFWSAVALHPSQGWCATNEPGAS</sequence>
<feature type="region of interest" description="Disordered" evidence="7">
    <location>
        <begin position="239"/>
        <end position="313"/>
    </location>
</feature>
<evidence type="ECO:0000256" key="5">
    <source>
        <dbReference type="ARBA" id="ARBA00023212"/>
    </source>
</evidence>
<feature type="compositionally biased region" description="Basic and acidic residues" evidence="7">
    <location>
        <begin position="277"/>
        <end position="304"/>
    </location>
</feature>
<dbReference type="InterPro" id="IPR040457">
    <property type="entry name" value="GCP_C"/>
</dbReference>
<evidence type="ECO:0000259" key="9">
    <source>
        <dbReference type="Pfam" id="PF04130"/>
    </source>
</evidence>
<dbReference type="GO" id="GO:0000278">
    <property type="term" value="P:mitotic cell cycle"/>
    <property type="evidence" value="ECO:0007669"/>
    <property type="project" value="TreeGrafter"/>
</dbReference>
<dbReference type="Proteomes" id="UP000751190">
    <property type="component" value="Unassembled WGS sequence"/>
</dbReference>
<dbReference type="Pfam" id="PF17681">
    <property type="entry name" value="GCP_N_terminal"/>
    <property type="match status" value="1"/>
</dbReference>
<evidence type="ECO:0000313" key="11">
    <source>
        <dbReference type="EMBL" id="KAG8463966.1"/>
    </source>
</evidence>
<dbReference type="OrthoDB" id="78652at2759"/>
<dbReference type="Pfam" id="PF04130">
    <property type="entry name" value="GCP_C_terminal"/>
    <property type="match status" value="1"/>
</dbReference>
<evidence type="ECO:0000256" key="2">
    <source>
        <dbReference type="ARBA" id="ARBA00010337"/>
    </source>
</evidence>
<dbReference type="InterPro" id="IPR042241">
    <property type="entry name" value="GCP_C_sf"/>
</dbReference>
<dbReference type="GO" id="GO:0005874">
    <property type="term" value="C:microtubule"/>
    <property type="evidence" value="ECO:0007669"/>
    <property type="project" value="UniProtKB-KW"/>
</dbReference>
<feature type="chain" id="PRO_5035262804" description="Spindle pole body component" evidence="8">
    <location>
        <begin position="18"/>
        <end position="851"/>
    </location>
</feature>
<dbReference type="AlphaFoldDB" id="A0A8J5XF53"/>
<comment type="subcellular location">
    <subcellularLocation>
        <location evidence="1 6">Cytoplasm</location>
        <location evidence="1 6">Cytoskeleton</location>
        <location evidence="1 6">Microtubule organizing center</location>
    </subcellularLocation>
</comment>
<protein>
    <recommendedName>
        <fullName evidence="6">Spindle pole body component</fullName>
    </recommendedName>
</protein>
<comment type="caution">
    <text evidence="11">The sequence shown here is derived from an EMBL/GenBank/DDBJ whole genome shotgun (WGS) entry which is preliminary data.</text>
</comment>
<dbReference type="GO" id="GO:0031122">
    <property type="term" value="P:cytoplasmic microtubule organization"/>
    <property type="evidence" value="ECO:0007669"/>
    <property type="project" value="TreeGrafter"/>
</dbReference>
<dbReference type="GO" id="GO:0051011">
    <property type="term" value="F:microtubule minus-end binding"/>
    <property type="evidence" value="ECO:0007669"/>
    <property type="project" value="TreeGrafter"/>
</dbReference>
<keyword evidence="12" id="KW-1185">Reference proteome</keyword>